<dbReference type="RefSeq" id="WP_094944516.1">
    <property type="nucleotide sequence ID" value="NZ_NOKQ01000342.1"/>
</dbReference>
<protein>
    <recommendedName>
        <fullName evidence="3">Lipoprotein</fullName>
    </recommendedName>
</protein>
<accession>A0A264VZZ3</accession>
<dbReference type="Proteomes" id="UP000217065">
    <property type="component" value="Unassembled WGS sequence"/>
</dbReference>
<dbReference type="OrthoDB" id="2476564at2"/>
<reference evidence="1 2" key="1">
    <citation type="submission" date="2017-07" db="EMBL/GenBank/DDBJ databases">
        <title>Tetzosporium hominis gen.nov. sp.nov.</title>
        <authorList>
            <person name="Tetz G."/>
            <person name="Tetz V."/>
        </authorList>
    </citation>
    <scope>NUCLEOTIDE SEQUENCE [LARGE SCALE GENOMIC DNA]</scope>
    <source>
        <strain evidence="1 2">VT-49</strain>
    </source>
</reference>
<organism evidence="1 2">
    <name type="scientific">Tetzosporium hominis</name>
    <dbReference type="NCBI Taxonomy" id="2020506"/>
    <lineage>
        <taxon>Bacteria</taxon>
        <taxon>Bacillati</taxon>
        <taxon>Bacillota</taxon>
        <taxon>Bacilli</taxon>
        <taxon>Bacillales</taxon>
        <taxon>Caryophanaceae</taxon>
        <taxon>Tetzosporium</taxon>
    </lineage>
</organism>
<evidence type="ECO:0000313" key="2">
    <source>
        <dbReference type="Proteomes" id="UP000217065"/>
    </source>
</evidence>
<dbReference type="PROSITE" id="PS51257">
    <property type="entry name" value="PROKAR_LIPOPROTEIN"/>
    <property type="match status" value="1"/>
</dbReference>
<dbReference type="AlphaFoldDB" id="A0A264VZZ3"/>
<proteinExistence type="predicted"/>
<evidence type="ECO:0008006" key="3">
    <source>
        <dbReference type="Google" id="ProtNLM"/>
    </source>
</evidence>
<gene>
    <name evidence="1" type="ORF">CF394_14330</name>
</gene>
<comment type="caution">
    <text evidence="1">The sequence shown here is derived from an EMBL/GenBank/DDBJ whole genome shotgun (WGS) entry which is preliminary data.</text>
</comment>
<dbReference type="EMBL" id="NOKQ01000342">
    <property type="protein sequence ID" value="OZS76863.1"/>
    <property type="molecule type" value="Genomic_DNA"/>
</dbReference>
<sequence>MKKWLLAAAAVGMLAGCQDDNETTQPKETEGPSSEVEQKIEEALGTDVAIPTLNNHEIGLAYLEEGVQQADQTSAHLIYQTTKKPMEGLTAETWGKQNDVEVLHGELFKDAPLVELDIYPETYGTLDNAEKREIAGEEVDYSLIPGSTRSTAYIGFDKEGAGYMIQYHLAQNQSVEEAFSFAEQIIEGLN</sequence>
<keyword evidence="2" id="KW-1185">Reference proteome</keyword>
<name>A0A264VZZ3_9BACL</name>
<evidence type="ECO:0000313" key="1">
    <source>
        <dbReference type="EMBL" id="OZS76863.1"/>
    </source>
</evidence>